<evidence type="ECO:0000313" key="14">
    <source>
        <dbReference type="Proteomes" id="UP000273083"/>
    </source>
</evidence>
<evidence type="ECO:0000259" key="12">
    <source>
        <dbReference type="PROSITE" id="PS50110"/>
    </source>
</evidence>
<evidence type="ECO:0000256" key="9">
    <source>
        <dbReference type="ARBA" id="ARBA00024867"/>
    </source>
</evidence>
<keyword evidence="7" id="KW-0238">DNA-binding</keyword>
<keyword evidence="6" id="KW-0805">Transcription regulation</keyword>
<keyword evidence="4 10" id="KW-0597">Phosphoprotein</keyword>
<keyword evidence="8" id="KW-0804">Transcription</keyword>
<dbReference type="OrthoDB" id="9794370at2"/>
<comment type="subcellular location">
    <subcellularLocation>
        <location evidence="1">Cytoplasm</location>
    </subcellularLocation>
</comment>
<dbReference type="GO" id="GO:0005737">
    <property type="term" value="C:cytoplasm"/>
    <property type="evidence" value="ECO:0007669"/>
    <property type="project" value="UniProtKB-SubCell"/>
</dbReference>
<dbReference type="RefSeq" id="WP_123609672.1">
    <property type="nucleotide sequence ID" value="NZ_RJVG01000006.1"/>
</dbReference>
<dbReference type="AlphaFoldDB" id="A0A3N1XL37"/>
<dbReference type="InterPro" id="IPR011006">
    <property type="entry name" value="CheY-like_superfamily"/>
</dbReference>
<dbReference type="EMBL" id="RJVG01000006">
    <property type="protein sequence ID" value="ROR27425.1"/>
    <property type="molecule type" value="Genomic_DNA"/>
</dbReference>
<keyword evidence="3" id="KW-0963">Cytoplasm</keyword>
<keyword evidence="5" id="KW-0902">Two-component regulatory system</keyword>
<comment type="function">
    <text evidence="9">May play the central regulatory role in sporulation. It may be an element of the effector pathway responsible for the activation of sporulation genes in response to nutritional stress. Spo0A may act in concert with spo0H (a sigma factor) to control the expression of some genes that are critical to the sporulation process.</text>
</comment>
<evidence type="ECO:0000256" key="4">
    <source>
        <dbReference type="ARBA" id="ARBA00022553"/>
    </source>
</evidence>
<dbReference type="SUPFAM" id="SSF46689">
    <property type="entry name" value="Homeodomain-like"/>
    <property type="match status" value="2"/>
</dbReference>
<dbReference type="InterPro" id="IPR041522">
    <property type="entry name" value="CdaR_GGDEF"/>
</dbReference>
<evidence type="ECO:0000256" key="5">
    <source>
        <dbReference type="ARBA" id="ARBA00023012"/>
    </source>
</evidence>
<sequence length="514" mass="59048">MKEIKLLIADDEENIRNALCNVIDWKKIHVDICGIAKDGKEALEKIHQLEPDIVLMDIRMPFMTGLEVLEVMKKEKLRIKTIMLSGFDEFAYARTAIANGAVNYLLKPCRPEHIMAAVIEVKEEIIKELEKSKKTELLNMELESSRYEVKNKWIADLILTTNEQMVEECVNKIGYEIKRTAYCFVIHPTDDTLFFRNQQQAIIDYIEGYIDSIAGSVAENIIVIANGSDENDKKKLRDILIKVKNFISNNYTISVSVGVGNVVNRSKGLKESYQNALRALDMVHFIGTDFIIFYDSIYGTNDSEYPVPIEEKIFTAIKQKDIDECNQRIDEFFQVASNQDTYGIIKNAIAMLLSLYHYTILLGLKADDIFGKPLELMENIQKCKSKEELAKRIKSQCSLMIGQLENHQTGNPFVNAAKMYINKNYMKDITLSTVANEIYITSGYLSTLFKQVTGDSFVNYLNKVRIDHACELLKDVRLKTYEVAYLVGFQDEKYFTRVFKKLKGHNPSQYKKHI</sequence>
<evidence type="ECO:0000256" key="3">
    <source>
        <dbReference type="ARBA" id="ARBA00022490"/>
    </source>
</evidence>
<name>A0A3N1XL37_9FIRM</name>
<evidence type="ECO:0000259" key="11">
    <source>
        <dbReference type="PROSITE" id="PS01124"/>
    </source>
</evidence>
<dbReference type="Pfam" id="PF12833">
    <property type="entry name" value="HTH_18"/>
    <property type="match status" value="1"/>
</dbReference>
<dbReference type="GO" id="GO:0003700">
    <property type="term" value="F:DNA-binding transcription factor activity"/>
    <property type="evidence" value="ECO:0007669"/>
    <property type="project" value="InterPro"/>
</dbReference>
<dbReference type="SUPFAM" id="SSF52172">
    <property type="entry name" value="CheY-like"/>
    <property type="match status" value="1"/>
</dbReference>
<proteinExistence type="predicted"/>
<dbReference type="SMART" id="SM00342">
    <property type="entry name" value="HTH_ARAC"/>
    <property type="match status" value="1"/>
</dbReference>
<feature type="domain" description="Response regulatory" evidence="12">
    <location>
        <begin position="5"/>
        <end position="122"/>
    </location>
</feature>
<dbReference type="InterPro" id="IPR051552">
    <property type="entry name" value="HptR"/>
</dbReference>
<evidence type="ECO:0000256" key="1">
    <source>
        <dbReference type="ARBA" id="ARBA00004496"/>
    </source>
</evidence>
<dbReference type="InterPro" id="IPR009057">
    <property type="entry name" value="Homeodomain-like_sf"/>
</dbReference>
<evidence type="ECO:0000256" key="8">
    <source>
        <dbReference type="ARBA" id="ARBA00023163"/>
    </source>
</evidence>
<reference evidence="13 14" key="1">
    <citation type="submission" date="2018-11" db="EMBL/GenBank/DDBJ databases">
        <title>Genomic Encyclopedia of Type Strains, Phase IV (KMG-IV): sequencing the most valuable type-strain genomes for metagenomic binning, comparative biology and taxonomic classification.</title>
        <authorList>
            <person name="Goeker M."/>
        </authorList>
    </citation>
    <scope>NUCLEOTIDE SEQUENCE [LARGE SCALE GENOMIC DNA]</scope>
    <source>
        <strain evidence="13 14">DSM 26537</strain>
    </source>
</reference>
<dbReference type="GO" id="GO:0043565">
    <property type="term" value="F:sequence-specific DNA binding"/>
    <property type="evidence" value="ECO:0007669"/>
    <property type="project" value="InterPro"/>
</dbReference>
<dbReference type="Gene3D" id="1.10.10.60">
    <property type="entry name" value="Homeodomain-like"/>
    <property type="match status" value="2"/>
</dbReference>
<dbReference type="Pfam" id="PF17853">
    <property type="entry name" value="GGDEF_2"/>
    <property type="match status" value="1"/>
</dbReference>
<accession>A0A3N1XL37</accession>
<dbReference type="Gene3D" id="3.40.50.2300">
    <property type="match status" value="1"/>
</dbReference>
<feature type="modified residue" description="4-aspartylphosphate" evidence="10">
    <location>
        <position position="57"/>
    </location>
</feature>
<dbReference type="CDD" id="cd17536">
    <property type="entry name" value="REC_YesN-like"/>
    <property type="match status" value="1"/>
</dbReference>
<dbReference type="GO" id="GO:0000160">
    <property type="term" value="P:phosphorelay signal transduction system"/>
    <property type="evidence" value="ECO:0007669"/>
    <property type="project" value="UniProtKB-KW"/>
</dbReference>
<evidence type="ECO:0000256" key="10">
    <source>
        <dbReference type="PROSITE-ProRule" id="PRU00169"/>
    </source>
</evidence>
<dbReference type="PROSITE" id="PS50110">
    <property type="entry name" value="RESPONSE_REGULATORY"/>
    <property type="match status" value="1"/>
</dbReference>
<evidence type="ECO:0000313" key="13">
    <source>
        <dbReference type="EMBL" id="ROR27425.1"/>
    </source>
</evidence>
<protein>
    <recommendedName>
        <fullName evidence="2">Stage 0 sporulation protein A homolog</fullName>
    </recommendedName>
</protein>
<keyword evidence="14" id="KW-1185">Reference proteome</keyword>
<evidence type="ECO:0000256" key="2">
    <source>
        <dbReference type="ARBA" id="ARBA00018672"/>
    </source>
</evidence>
<dbReference type="Pfam" id="PF00072">
    <property type="entry name" value="Response_reg"/>
    <property type="match status" value="1"/>
</dbReference>
<evidence type="ECO:0000256" key="7">
    <source>
        <dbReference type="ARBA" id="ARBA00023125"/>
    </source>
</evidence>
<feature type="domain" description="HTH araC/xylS-type" evidence="11">
    <location>
        <begin position="415"/>
        <end position="513"/>
    </location>
</feature>
<gene>
    <name evidence="13" type="ORF">EDD66_106122</name>
</gene>
<evidence type="ECO:0000256" key="6">
    <source>
        <dbReference type="ARBA" id="ARBA00023015"/>
    </source>
</evidence>
<organism evidence="13 14">
    <name type="scientific">Mobilisporobacter senegalensis</name>
    <dbReference type="NCBI Taxonomy" id="1329262"/>
    <lineage>
        <taxon>Bacteria</taxon>
        <taxon>Bacillati</taxon>
        <taxon>Bacillota</taxon>
        <taxon>Clostridia</taxon>
        <taxon>Lachnospirales</taxon>
        <taxon>Lachnospiraceae</taxon>
        <taxon>Mobilisporobacter</taxon>
    </lineage>
</organism>
<dbReference type="PANTHER" id="PTHR42713">
    <property type="entry name" value="HISTIDINE KINASE-RELATED"/>
    <property type="match status" value="1"/>
</dbReference>
<dbReference type="Proteomes" id="UP000273083">
    <property type="component" value="Unassembled WGS sequence"/>
</dbReference>
<dbReference type="InterPro" id="IPR001789">
    <property type="entry name" value="Sig_transdc_resp-reg_receiver"/>
</dbReference>
<dbReference type="PANTHER" id="PTHR42713:SF3">
    <property type="entry name" value="TRANSCRIPTIONAL REGULATORY PROTEIN HPTR"/>
    <property type="match status" value="1"/>
</dbReference>
<comment type="caution">
    <text evidence="13">The sequence shown here is derived from an EMBL/GenBank/DDBJ whole genome shotgun (WGS) entry which is preliminary data.</text>
</comment>
<dbReference type="PROSITE" id="PS01124">
    <property type="entry name" value="HTH_ARAC_FAMILY_2"/>
    <property type="match status" value="1"/>
</dbReference>
<dbReference type="InterPro" id="IPR018060">
    <property type="entry name" value="HTH_AraC"/>
</dbReference>
<dbReference type="SMART" id="SM00448">
    <property type="entry name" value="REC"/>
    <property type="match status" value="1"/>
</dbReference>